<dbReference type="Proteomes" id="UP001148018">
    <property type="component" value="Unassembled WGS sequence"/>
</dbReference>
<evidence type="ECO:0000313" key="2">
    <source>
        <dbReference type="EMBL" id="KAJ3581146.1"/>
    </source>
</evidence>
<feature type="non-terminal residue" evidence="2">
    <location>
        <position position="1"/>
    </location>
</feature>
<feature type="non-terminal residue" evidence="2">
    <location>
        <position position="186"/>
    </location>
</feature>
<sequence length="186" mass="20489">IMDLLEGKLLYTVHGHQVMIWKSNFDRTAFADVRVDRNTTPGLQGVSSTSTAHLPYPPAASEIMDLLEGKLLYTVHGHQVMIWKSNFDRTAFADVRVDRNTTPGLQGVSSTSTAHLPYPPAASEIMDLLEGKLLYTVHGHQVMIWKSNFDRTAFADVRVDRNTTPGLQGVSSTSTAHLPYPPAASE</sequence>
<proteinExistence type="predicted"/>
<feature type="region of interest" description="Disordered" evidence="1">
    <location>
        <begin position="164"/>
        <end position="186"/>
    </location>
</feature>
<accession>A0A9Q0D4R8</accession>
<comment type="caution">
    <text evidence="2">The sequence shown here is derived from an EMBL/GenBank/DDBJ whole genome shotgun (WGS) entry which is preliminary data.</text>
</comment>
<dbReference type="AlphaFoldDB" id="A0A9Q0D4R8"/>
<feature type="compositionally biased region" description="Polar residues" evidence="1">
    <location>
        <begin position="164"/>
        <end position="176"/>
    </location>
</feature>
<evidence type="ECO:0000313" key="3">
    <source>
        <dbReference type="Proteomes" id="UP001148018"/>
    </source>
</evidence>
<evidence type="ECO:0000256" key="1">
    <source>
        <dbReference type="SAM" id="MobiDB-lite"/>
    </source>
</evidence>
<name>A0A9Q0D4R8_9TELE</name>
<dbReference type="EMBL" id="JANIIK010003548">
    <property type="protein sequence ID" value="KAJ3581146.1"/>
    <property type="molecule type" value="Genomic_DNA"/>
</dbReference>
<protein>
    <submittedName>
        <fullName evidence="2">Uncharacterized protein</fullName>
    </submittedName>
</protein>
<reference evidence="2" key="1">
    <citation type="submission" date="2022-07" db="EMBL/GenBank/DDBJ databases">
        <title>Chromosome-level genome of Muraenolepis orangiensis.</title>
        <authorList>
            <person name="Kim J."/>
        </authorList>
    </citation>
    <scope>NUCLEOTIDE SEQUENCE</scope>
    <source>
        <strain evidence="2">KU_S4_2022</strain>
        <tissue evidence="2">Muscle</tissue>
    </source>
</reference>
<keyword evidence="3" id="KW-1185">Reference proteome</keyword>
<organism evidence="2 3">
    <name type="scientific">Muraenolepis orangiensis</name>
    <name type="common">Patagonian moray cod</name>
    <dbReference type="NCBI Taxonomy" id="630683"/>
    <lineage>
        <taxon>Eukaryota</taxon>
        <taxon>Metazoa</taxon>
        <taxon>Chordata</taxon>
        <taxon>Craniata</taxon>
        <taxon>Vertebrata</taxon>
        <taxon>Euteleostomi</taxon>
        <taxon>Actinopterygii</taxon>
        <taxon>Neopterygii</taxon>
        <taxon>Teleostei</taxon>
        <taxon>Neoteleostei</taxon>
        <taxon>Acanthomorphata</taxon>
        <taxon>Zeiogadaria</taxon>
        <taxon>Gadariae</taxon>
        <taxon>Gadiformes</taxon>
        <taxon>Muraenolepidoidei</taxon>
        <taxon>Muraenolepididae</taxon>
        <taxon>Muraenolepis</taxon>
    </lineage>
</organism>
<gene>
    <name evidence="2" type="ORF">NHX12_016996</name>
</gene>